<dbReference type="EnsemblBacteria" id="ACI21472">
    <property type="protein sequence ID" value="ACI21472"/>
    <property type="gene ID" value="THEYE_A0722"/>
</dbReference>
<name>B5YJZ9_THEYD</name>
<proteinExistence type="predicted"/>
<reference evidence="1 2" key="2">
    <citation type="journal article" date="2015" name="Genome Announc.">
        <title>Genome Sequence of the Sulfate-Reducing Thermophilic Bacterium Thermodesulfovibrio yellowstonii Strain DSM 11347T (Phylum Nitrospirae).</title>
        <authorList>
            <person name="Bhatnagar S."/>
            <person name="Badger J.H."/>
            <person name="Madupu R."/>
            <person name="Khouri H.M."/>
            <person name="O'Connor E.M."/>
            <person name="Robb F.T."/>
            <person name="Ward N.L."/>
            <person name="Eisen J.A."/>
        </authorList>
    </citation>
    <scope>NUCLEOTIDE SEQUENCE [LARGE SCALE GENOMIC DNA]</scope>
    <source>
        <strain evidence="2">ATCC 51303 / DSM 11347 / YP87</strain>
    </source>
</reference>
<accession>B5YJZ9</accession>
<protein>
    <submittedName>
        <fullName evidence="1">Uncharacterized protein</fullName>
    </submittedName>
</protein>
<dbReference type="Proteomes" id="UP000000718">
    <property type="component" value="Chromosome"/>
</dbReference>
<dbReference type="STRING" id="289376.THEYE_A0722"/>
<gene>
    <name evidence="1" type="ordered locus">THEYE_A0722</name>
</gene>
<sequence length="41" mass="5290">MNQKVRQYRIEFQNIVIREYYDFVPHYMNEVKKRYEYAQKA</sequence>
<dbReference type="RefSeq" id="WP_012546186.1">
    <property type="nucleotide sequence ID" value="NC_011296.1"/>
</dbReference>
<dbReference type="OrthoDB" id="9793109at2"/>
<keyword evidence="2" id="KW-1185">Reference proteome</keyword>
<organism evidence="1 2">
    <name type="scientific">Thermodesulfovibrio yellowstonii (strain ATCC 51303 / DSM 11347 / YP87)</name>
    <dbReference type="NCBI Taxonomy" id="289376"/>
    <lineage>
        <taxon>Bacteria</taxon>
        <taxon>Pseudomonadati</taxon>
        <taxon>Nitrospirota</taxon>
        <taxon>Thermodesulfovibrionia</taxon>
        <taxon>Thermodesulfovibrionales</taxon>
        <taxon>Thermodesulfovibrionaceae</taxon>
        <taxon>Thermodesulfovibrio</taxon>
    </lineage>
</organism>
<dbReference type="PATRIC" id="fig|289376.4.peg.714"/>
<dbReference type="InParanoid" id="B5YJZ9"/>
<evidence type="ECO:0000313" key="2">
    <source>
        <dbReference type="Proteomes" id="UP000000718"/>
    </source>
</evidence>
<evidence type="ECO:0000313" key="1">
    <source>
        <dbReference type="EMBL" id="ACI21472.1"/>
    </source>
</evidence>
<reference evidence="2" key="1">
    <citation type="submission" date="2008-08" db="EMBL/GenBank/DDBJ databases">
        <title>The complete genome sequence of Thermodesulfovibrio yellowstonii strain ATCC 51303 / DSM 11347 / YP87.</title>
        <authorList>
            <person name="Dodson R.J."/>
            <person name="Durkin A.S."/>
            <person name="Wu M."/>
            <person name="Eisen J."/>
            <person name="Sutton G."/>
        </authorList>
    </citation>
    <scope>NUCLEOTIDE SEQUENCE [LARGE SCALE GENOMIC DNA]</scope>
    <source>
        <strain evidence="2">ATCC 51303 / DSM 11347 / YP87</strain>
    </source>
</reference>
<dbReference type="AlphaFoldDB" id="B5YJZ9"/>
<dbReference type="HOGENOM" id="CLU_3278002_0_0_0"/>
<dbReference type="EMBL" id="CP001147">
    <property type="protein sequence ID" value="ACI21472.1"/>
    <property type="molecule type" value="Genomic_DNA"/>
</dbReference>
<dbReference type="KEGG" id="tye:THEYE_A0722"/>